<dbReference type="Proteomes" id="UP000315344">
    <property type="component" value="Unassembled WGS sequence"/>
</dbReference>
<dbReference type="GO" id="GO:0005509">
    <property type="term" value="F:calcium ion binding"/>
    <property type="evidence" value="ECO:0007669"/>
    <property type="project" value="InterPro"/>
</dbReference>
<evidence type="ECO:0000256" key="5">
    <source>
        <dbReference type="ARBA" id="ARBA00022737"/>
    </source>
</evidence>
<evidence type="ECO:0000256" key="3">
    <source>
        <dbReference type="ARBA" id="ARBA00022525"/>
    </source>
</evidence>
<comment type="caution">
    <text evidence="9">The sequence shown here is derived from an EMBL/GenBank/DDBJ whole genome shotgun (WGS) entry which is preliminary data.</text>
</comment>
<keyword evidence="6" id="KW-0843">Virulence</keyword>
<proteinExistence type="predicted"/>
<dbReference type="GO" id="GO:0090729">
    <property type="term" value="F:toxin activity"/>
    <property type="evidence" value="ECO:0007669"/>
    <property type="project" value="UniProtKB-KW"/>
</dbReference>
<evidence type="ECO:0000313" key="9">
    <source>
        <dbReference type="EMBL" id="TKW65331.1"/>
    </source>
</evidence>
<reference evidence="9 10" key="1">
    <citation type="journal article" date="2017" name="Nat. Commun.">
        <title>In situ click chemistry generation of cyclooxygenase-2 inhibitors.</title>
        <authorList>
            <person name="Bhardwaj A."/>
            <person name="Kaur J."/>
            <person name="Wuest M."/>
            <person name="Wuest F."/>
        </authorList>
    </citation>
    <scope>NUCLEOTIDE SEQUENCE [LARGE SCALE GENOMIC DNA]</scope>
    <source>
        <strain evidence="9">S2_012_000_R3_94</strain>
    </source>
</reference>
<evidence type="ECO:0000256" key="8">
    <source>
        <dbReference type="SAM" id="MobiDB-lite"/>
    </source>
</evidence>
<dbReference type="SUPFAM" id="SSF50956">
    <property type="entry name" value="Thermostable phytase (3-phytase)"/>
    <property type="match status" value="1"/>
</dbReference>
<evidence type="ECO:0000256" key="6">
    <source>
        <dbReference type="ARBA" id="ARBA00023026"/>
    </source>
</evidence>
<dbReference type="PROSITE" id="PS00330">
    <property type="entry name" value="HEMOLYSIN_CALCIUM"/>
    <property type="match status" value="2"/>
</dbReference>
<evidence type="ECO:0000256" key="4">
    <source>
        <dbReference type="ARBA" id="ARBA00022656"/>
    </source>
</evidence>
<dbReference type="GO" id="GO:0016020">
    <property type="term" value="C:membrane"/>
    <property type="evidence" value="ECO:0007669"/>
    <property type="project" value="UniProtKB-SubCell"/>
</dbReference>
<dbReference type="InterPro" id="IPR001343">
    <property type="entry name" value="Hemolysn_Ca-bd"/>
</dbReference>
<keyword evidence="7" id="KW-0472">Membrane</keyword>
<evidence type="ECO:0000256" key="7">
    <source>
        <dbReference type="ARBA" id="ARBA00023136"/>
    </source>
</evidence>
<dbReference type="PRINTS" id="PR00313">
    <property type="entry name" value="CABNDNGRPT"/>
</dbReference>
<dbReference type="InterPro" id="IPR050557">
    <property type="entry name" value="RTX_toxin/Mannuronan_C5-epim"/>
</dbReference>
<comment type="subcellular location">
    <subcellularLocation>
        <location evidence="1">Membrane</location>
    </subcellularLocation>
    <subcellularLocation>
        <location evidence="2">Secreted</location>
    </subcellularLocation>
</comment>
<dbReference type="InterPro" id="IPR003995">
    <property type="entry name" value="RTX_toxin_determinant-A"/>
</dbReference>
<dbReference type="Gene3D" id="2.150.10.10">
    <property type="entry name" value="Serralysin-like metalloprotease, C-terminal"/>
    <property type="match status" value="6"/>
</dbReference>
<name>A0A533I3U1_PARDE</name>
<dbReference type="SUPFAM" id="SSF51120">
    <property type="entry name" value="beta-Roll"/>
    <property type="match status" value="4"/>
</dbReference>
<gene>
    <name evidence="9" type="ORF">DI616_15440</name>
</gene>
<dbReference type="EMBL" id="VAFL01000014">
    <property type="protein sequence ID" value="TKW65331.1"/>
    <property type="molecule type" value="Genomic_DNA"/>
</dbReference>
<dbReference type="PANTHER" id="PTHR38340">
    <property type="entry name" value="S-LAYER PROTEIN"/>
    <property type="match status" value="1"/>
</dbReference>
<organism evidence="9 10">
    <name type="scientific">Paracoccus denitrificans</name>
    <dbReference type="NCBI Taxonomy" id="266"/>
    <lineage>
        <taxon>Bacteria</taxon>
        <taxon>Pseudomonadati</taxon>
        <taxon>Pseudomonadota</taxon>
        <taxon>Alphaproteobacteria</taxon>
        <taxon>Rhodobacterales</taxon>
        <taxon>Paracoccaceae</taxon>
        <taxon>Paracoccus</taxon>
    </lineage>
</organism>
<keyword evidence="5" id="KW-0677">Repeat</keyword>
<keyword evidence="3" id="KW-0964">Secreted</keyword>
<feature type="region of interest" description="Disordered" evidence="8">
    <location>
        <begin position="840"/>
        <end position="862"/>
    </location>
</feature>
<keyword evidence="4" id="KW-0800">Toxin</keyword>
<evidence type="ECO:0000313" key="10">
    <source>
        <dbReference type="Proteomes" id="UP000315344"/>
    </source>
</evidence>
<evidence type="ECO:0000256" key="1">
    <source>
        <dbReference type="ARBA" id="ARBA00004370"/>
    </source>
</evidence>
<accession>A0A533I3U1</accession>
<dbReference type="Pfam" id="PF00353">
    <property type="entry name" value="HemolysinCabind"/>
    <property type="match status" value="9"/>
</dbReference>
<dbReference type="PANTHER" id="PTHR38340:SF1">
    <property type="entry name" value="S-LAYER PROTEIN"/>
    <property type="match status" value="1"/>
</dbReference>
<protein>
    <recommendedName>
        <fullName evidence="11">Calcium-binding protein</fullName>
    </recommendedName>
</protein>
<evidence type="ECO:0008006" key="11">
    <source>
        <dbReference type="Google" id="ProtNLM"/>
    </source>
</evidence>
<dbReference type="GO" id="GO:0005576">
    <property type="term" value="C:extracellular region"/>
    <property type="evidence" value="ECO:0007669"/>
    <property type="project" value="UniProtKB-SubCell"/>
</dbReference>
<sequence length="999" mass="102298">MAILRYIATLLSKRAEYSTNITDMELVDTAKGTILVAISNKGAGLTSYALDGADRSANGVNREAPVSYGTYYSAPKLEVIACDNDVFKIAITGQQGSLQSALEMSGDGKLNGYGRLFPASQVPSNVVTMETVVIEGTDYLLAGTDGSMMLRLYRMNDNLSLTRMGAAVPGGKFAPDSEHVDIDVVTMGSRTFAYTASSQGNFISIFEVGAGGISYKSGINAHNTIGIAAPRDVEAVQTDNGRFLIVTGGNSDSLTIFRLSSSGGLSLADHVVDSQTTRFDAATAIATVEMEGRVYIFVGGADDGISILTLDGQGRLLLLDVLVDTADMALADVSAIEAKAIGGKIALFVASASETGITQLSYDPGQIGVSRVGTGWLGGTSQDDILVATGSSSHIAGGNGDDILIARSGAVTLHGGGGRDVFVPGHDTRLVTILDFHSGLDRLDLSELAYIRSVQQLKIFPTATGALLVAGEVRIEIRTVNGKSLPMSFFTDDMFKLAHYANDIDYSDLVTPVKPDPGAPSVPSTPNPTPGGYTGPAALPAKPYLGKAIEGTHGSDKLLAPAKGATIKGHGGHDRLIGAGSSRNVLDGGTGSDTLIGGRASDYLFGGSYSDSLIGGSGHDYLNGGDGNDTMIGGGGDDRLLGGAGRNKLFGQSGNDVIIVTGKGGNSILGHDGNDSLRGAGNDTILGGNGHDRIVVKGGANRITGNNGNDLIQVGGGKNVVSGGNGSDTIAGGNGADRVSGGTGDDRMQGRGGHDTLVADDGDDIVYGGTGSDRLSGNNGNDRIFGEDGNDTLNGGNGHDVLGGNGGNDRIQGSDGDDRLFGNDGLDYLVGGNGNDTVLGGDGDDRLNGAPGRDVVDGGSGNDLVSGSSGADLLRGGSGKDLLNGGSGDDTLEGGNGNDTLIGSAGADVFVFHAPPGNGFEHDKIMDFRSGHDVIDLSEITRALVWMDGANFTGSGRAEVRMRNLENCARLLVDVDGDGTTDLAIDIYGGRFSPFDLLY</sequence>
<evidence type="ECO:0000256" key="2">
    <source>
        <dbReference type="ARBA" id="ARBA00004613"/>
    </source>
</evidence>
<dbReference type="AlphaFoldDB" id="A0A533I3U1"/>
<dbReference type="InterPro" id="IPR018511">
    <property type="entry name" value="Hemolysin-typ_Ca-bd_CS"/>
</dbReference>
<dbReference type="InterPro" id="IPR011049">
    <property type="entry name" value="Serralysin-like_metalloprot_C"/>
</dbReference>
<dbReference type="PRINTS" id="PR01488">
    <property type="entry name" value="RTXTOXINA"/>
</dbReference>